<dbReference type="InterPro" id="IPR005119">
    <property type="entry name" value="LysR_subst-bd"/>
</dbReference>
<dbReference type="Pfam" id="PF00126">
    <property type="entry name" value="HTH_1"/>
    <property type="match status" value="1"/>
</dbReference>
<dbReference type="AlphaFoldDB" id="A0A248JVT1"/>
<dbReference type="PROSITE" id="PS50931">
    <property type="entry name" value="HTH_LYSR"/>
    <property type="match status" value="1"/>
</dbReference>
<dbReference type="InterPro" id="IPR000847">
    <property type="entry name" value="LysR_HTH_N"/>
</dbReference>
<keyword evidence="7" id="KW-1185">Reference proteome</keyword>
<reference evidence="6 7" key="1">
    <citation type="submission" date="2017-06" db="EMBL/GenBank/DDBJ databases">
        <title>Complete genome sequence of Nitrospirillum amazonense strain CBAmC, an endophytic nitrogen-fixing and plant growth-promoting bacterium, isolated from sugarcane.</title>
        <authorList>
            <person name="Schwab S."/>
            <person name="dos Santos Teixeira K.R."/>
            <person name="Simoes Araujo J.L."/>
            <person name="Soares Vidal M."/>
            <person name="Borges de Freitas H.R."/>
            <person name="Rivello Crivelaro A.L."/>
            <person name="Bueno de Camargo Nunes A."/>
            <person name="dos Santos C.M."/>
            <person name="Palmeira da Silva Rosa D."/>
            <person name="da Silva Padilha D."/>
            <person name="da Silva E."/>
            <person name="Araujo Terra L."/>
            <person name="Soares Mendes V."/>
            <person name="Farinelli L."/>
            <person name="Magalhaes Cruz L."/>
            <person name="Baldani J.I."/>
        </authorList>
    </citation>
    <scope>NUCLEOTIDE SEQUENCE [LARGE SCALE GENOMIC DNA]</scope>
    <source>
        <strain evidence="6 7">CBAmC</strain>
    </source>
</reference>
<dbReference type="GO" id="GO:0043565">
    <property type="term" value="F:sequence-specific DNA binding"/>
    <property type="evidence" value="ECO:0007669"/>
    <property type="project" value="TreeGrafter"/>
</dbReference>
<dbReference type="PRINTS" id="PR00039">
    <property type="entry name" value="HTHLYSR"/>
</dbReference>
<feature type="domain" description="HTH lysR-type" evidence="5">
    <location>
        <begin position="16"/>
        <end position="68"/>
    </location>
</feature>
<dbReference type="Gene3D" id="3.40.190.290">
    <property type="match status" value="1"/>
</dbReference>
<evidence type="ECO:0000256" key="4">
    <source>
        <dbReference type="ARBA" id="ARBA00023163"/>
    </source>
</evidence>
<evidence type="ECO:0000256" key="3">
    <source>
        <dbReference type="ARBA" id="ARBA00023125"/>
    </source>
</evidence>
<dbReference type="SUPFAM" id="SSF46785">
    <property type="entry name" value="Winged helix' DNA-binding domain"/>
    <property type="match status" value="1"/>
</dbReference>
<dbReference type="GO" id="GO:0006351">
    <property type="term" value="P:DNA-templated transcription"/>
    <property type="evidence" value="ECO:0007669"/>
    <property type="project" value="TreeGrafter"/>
</dbReference>
<evidence type="ECO:0000313" key="6">
    <source>
        <dbReference type="EMBL" id="ASG22324.1"/>
    </source>
</evidence>
<dbReference type="EMBL" id="CP022111">
    <property type="protein sequence ID" value="ASG22324.1"/>
    <property type="molecule type" value="Genomic_DNA"/>
</dbReference>
<dbReference type="InterPro" id="IPR036390">
    <property type="entry name" value="WH_DNA-bd_sf"/>
</dbReference>
<evidence type="ECO:0000313" key="7">
    <source>
        <dbReference type="Proteomes" id="UP000197153"/>
    </source>
</evidence>
<keyword evidence="3" id="KW-0238">DNA-binding</keyword>
<dbReference type="InterPro" id="IPR058163">
    <property type="entry name" value="LysR-type_TF_proteobact-type"/>
</dbReference>
<dbReference type="Pfam" id="PF03466">
    <property type="entry name" value="LysR_substrate"/>
    <property type="match status" value="1"/>
</dbReference>
<sequence length="317" mass="34570">MRAMDDKIEVGNAVALMSFAAVVSTGSFSAAAKWLNCSKAAVSRQIAQLESDAGTKLLDRTTRSISVTPAGQQIYDRCARIIDEVNEANQVMAGMLTTPRGDLKVNAPVVASLFRVTEFIPQFLTQHPDVRVHLNLSDSQVDLLRGHFDAAFWVGEPYDSALDAVKLCEYDMVLAGSPDYFAKHGTPSSPAELKEHDCVVETHLSRPGEWQLSKDLVVPVVRGQLTSNSVRMTRQAILAGMGIAFLPRFLLEQDIAGNRLEVVLSNHVSAKVPLYLIFPRGNYLLAKVKAFVDFLSANLPSAKARSDDEAFGYADAS</sequence>
<organism evidence="6 7">
    <name type="scientific">Nitrospirillum viridazoti CBAmc</name>
    <dbReference type="NCBI Taxonomy" id="1441467"/>
    <lineage>
        <taxon>Bacteria</taxon>
        <taxon>Pseudomonadati</taxon>
        <taxon>Pseudomonadota</taxon>
        <taxon>Alphaproteobacteria</taxon>
        <taxon>Rhodospirillales</taxon>
        <taxon>Azospirillaceae</taxon>
        <taxon>Nitrospirillum</taxon>
        <taxon>Nitrospirillum viridazoti</taxon>
    </lineage>
</organism>
<keyword evidence="2" id="KW-0805">Transcription regulation</keyword>
<evidence type="ECO:0000256" key="1">
    <source>
        <dbReference type="ARBA" id="ARBA00009437"/>
    </source>
</evidence>
<evidence type="ECO:0000259" key="5">
    <source>
        <dbReference type="PROSITE" id="PS50931"/>
    </source>
</evidence>
<proteinExistence type="inferred from homology"/>
<dbReference type="SUPFAM" id="SSF53850">
    <property type="entry name" value="Periplasmic binding protein-like II"/>
    <property type="match status" value="1"/>
</dbReference>
<dbReference type="PANTHER" id="PTHR30537:SF5">
    <property type="entry name" value="HTH-TYPE TRANSCRIPTIONAL ACTIVATOR TTDR-RELATED"/>
    <property type="match status" value="1"/>
</dbReference>
<comment type="similarity">
    <text evidence="1">Belongs to the LysR transcriptional regulatory family.</text>
</comment>
<dbReference type="Proteomes" id="UP000197153">
    <property type="component" value="Chromosome 2"/>
</dbReference>
<dbReference type="GO" id="GO:0003700">
    <property type="term" value="F:DNA-binding transcription factor activity"/>
    <property type="evidence" value="ECO:0007669"/>
    <property type="project" value="InterPro"/>
</dbReference>
<dbReference type="CDD" id="cd08422">
    <property type="entry name" value="PBP2_CrgA_like"/>
    <property type="match status" value="1"/>
</dbReference>
<dbReference type="PANTHER" id="PTHR30537">
    <property type="entry name" value="HTH-TYPE TRANSCRIPTIONAL REGULATOR"/>
    <property type="match status" value="1"/>
</dbReference>
<gene>
    <name evidence="6" type="ORF">Y958_15325</name>
</gene>
<protein>
    <submittedName>
        <fullName evidence="6">LysR family transcriptional regulator</fullName>
    </submittedName>
</protein>
<accession>A0A248JVT1</accession>
<dbReference type="KEGG" id="nao:Y958_15325"/>
<name>A0A248JVT1_9PROT</name>
<dbReference type="FunFam" id="1.10.10.10:FF:000001">
    <property type="entry name" value="LysR family transcriptional regulator"/>
    <property type="match status" value="1"/>
</dbReference>
<dbReference type="InterPro" id="IPR036388">
    <property type="entry name" value="WH-like_DNA-bd_sf"/>
</dbReference>
<evidence type="ECO:0000256" key="2">
    <source>
        <dbReference type="ARBA" id="ARBA00023015"/>
    </source>
</evidence>
<keyword evidence="4" id="KW-0804">Transcription</keyword>
<dbReference type="Gene3D" id="1.10.10.10">
    <property type="entry name" value="Winged helix-like DNA-binding domain superfamily/Winged helix DNA-binding domain"/>
    <property type="match status" value="1"/>
</dbReference>